<evidence type="ECO:0000256" key="5">
    <source>
        <dbReference type="SAM" id="MobiDB-lite"/>
    </source>
</evidence>
<comment type="subcellular location">
    <subcellularLocation>
        <location evidence="1">Membrane</location>
        <topology evidence="1">Multi-pass membrane protein</topology>
    </subcellularLocation>
</comment>
<keyword evidence="2 6" id="KW-0812">Transmembrane</keyword>
<evidence type="ECO:0000256" key="2">
    <source>
        <dbReference type="ARBA" id="ARBA00022692"/>
    </source>
</evidence>
<gene>
    <name evidence="8" type="ORF">GCM10023081_37380</name>
</gene>
<comment type="caution">
    <text evidence="8">The sequence shown here is derived from an EMBL/GenBank/DDBJ whole genome shotgun (WGS) entry which is preliminary data.</text>
</comment>
<organism evidence="8 9">
    <name type="scientific">Arthrobacter ginkgonis</name>
    <dbReference type="NCBI Taxonomy" id="1630594"/>
    <lineage>
        <taxon>Bacteria</taxon>
        <taxon>Bacillati</taxon>
        <taxon>Actinomycetota</taxon>
        <taxon>Actinomycetes</taxon>
        <taxon>Micrococcales</taxon>
        <taxon>Micrococcaceae</taxon>
        <taxon>Arthrobacter</taxon>
    </lineage>
</organism>
<evidence type="ECO:0000259" key="7">
    <source>
        <dbReference type="Pfam" id="PF06271"/>
    </source>
</evidence>
<sequence>MAPTGPGRGLIDGETSVAKGSSHRARKRRLERPPRWRHLLARLLDTAAVLALGIPVLVAAAGPLLERFPGAFDLTDGAESAAVLVPLSLMWCGLLFAYGALCGTTGGLGDRLCGIRAVRIEDGIRPGPWRGGLRAVLWSFVPAVVLIALLSFFDDAPTGSSGDFVGFSYRVIDVRKGRRRSRKLAHSAGRTHPAP</sequence>
<feature type="transmembrane region" description="Helical" evidence="6">
    <location>
        <begin position="135"/>
        <end position="153"/>
    </location>
</feature>
<feature type="transmembrane region" description="Helical" evidence="6">
    <location>
        <begin position="39"/>
        <end position="61"/>
    </location>
</feature>
<reference evidence="9" key="1">
    <citation type="journal article" date="2019" name="Int. J. Syst. Evol. Microbiol.">
        <title>The Global Catalogue of Microorganisms (GCM) 10K type strain sequencing project: providing services to taxonomists for standard genome sequencing and annotation.</title>
        <authorList>
            <consortium name="The Broad Institute Genomics Platform"/>
            <consortium name="The Broad Institute Genome Sequencing Center for Infectious Disease"/>
            <person name="Wu L."/>
            <person name="Ma J."/>
        </authorList>
    </citation>
    <scope>NUCLEOTIDE SEQUENCE [LARGE SCALE GENOMIC DNA]</scope>
    <source>
        <strain evidence="9">JCM 30742</strain>
    </source>
</reference>
<evidence type="ECO:0000256" key="1">
    <source>
        <dbReference type="ARBA" id="ARBA00004141"/>
    </source>
</evidence>
<feature type="compositionally biased region" description="Basic residues" evidence="5">
    <location>
        <begin position="21"/>
        <end position="30"/>
    </location>
</feature>
<feature type="transmembrane region" description="Helical" evidence="6">
    <location>
        <begin position="81"/>
        <end position="101"/>
    </location>
</feature>
<protein>
    <recommendedName>
        <fullName evidence="7">RDD domain-containing protein</fullName>
    </recommendedName>
</protein>
<keyword evidence="3 6" id="KW-1133">Transmembrane helix</keyword>
<evidence type="ECO:0000313" key="9">
    <source>
        <dbReference type="Proteomes" id="UP001500752"/>
    </source>
</evidence>
<feature type="region of interest" description="Disordered" evidence="5">
    <location>
        <begin position="1"/>
        <end position="30"/>
    </location>
</feature>
<evidence type="ECO:0000256" key="4">
    <source>
        <dbReference type="ARBA" id="ARBA00023136"/>
    </source>
</evidence>
<evidence type="ECO:0000313" key="8">
    <source>
        <dbReference type="EMBL" id="GAA3696937.1"/>
    </source>
</evidence>
<feature type="domain" description="RDD" evidence="7">
    <location>
        <begin position="33"/>
        <end position="149"/>
    </location>
</feature>
<dbReference type="Pfam" id="PF06271">
    <property type="entry name" value="RDD"/>
    <property type="match status" value="1"/>
</dbReference>
<evidence type="ECO:0000256" key="6">
    <source>
        <dbReference type="SAM" id="Phobius"/>
    </source>
</evidence>
<dbReference type="InterPro" id="IPR010432">
    <property type="entry name" value="RDD"/>
</dbReference>
<dbReference type="EMBL" id="BAABEO010000025">
    <property type="protein sequence ID" value="GAA3696937.1"/>
    <property type="molecule type" value="Genomic_DNA"/>
</dbReference>
<name>A0ABP7CZH0_9MICC</name>
<keyword evidence="4 6" id="KW-0472">Membrane</keyword>
<proteinExistence type="predicted"/>
<keyword evidence="9" id="KW-1185">Reference proteome</keyword>
<accession>A0ABP7CZH0</accession>
<dbReference type="Proteomes" id="UP001500752">
    <property type="component" value="Unassembled WGS sequence"/>
</dbReference>
<evidence type="ECO:0000256" key="3">
    <source>
        <dbReference type="ARBA" id="ARBA00022989"/>
    </source>
</evidence>
<dbReference type="RefSeq" id="WP_345153217.1">
    <property type="nucleotide sequence ID" value="NZ_BAABEO010000025.1"/>
</dbReference>
<feature type="compositionally biased region" description="Gly residues" evidence="5">
    <location>
        <begin position="1"/>
        <end position="10"/>
    </location>
</feature>